<sequence length="105" mass="11608">MHRILLGLRPFAYNLLTAAKAAYDTQLRLLLESVQTIEALQTTVATKDTTIGDLGVADLHEAARVQRVAAAEIRADLKVQERLPKAPSSQQVAWEPDFPHLSSLY</sequence>
<dbReference type="Proteomes" id="UP000030745">
    <property type="component" value="Unassembled WGS sequence"/>
</dbReference>
<name>A0A067D812_SAPPC</name>
<evidence type="ECO:0000313" key="2">
    <source>
        <dbReference type="Proteomes" id="UP000030745"/>
    </source>
</evidence>
<dbReference type="AlphaFoldDB" id="A0A067D812"/>
<evidence type="ECO:0000313" key="1">
    <source>
        <dbReference type="EMBL" id="KDO34791.1"/>
    </source>
</evidence>
<protein>
    <submittedName>
        <fullName evidence="1">Uncharacterized protein</fullName>
    </submittedName>
</protein>
<proteinExistence type="predicted"/>
<organism evidence="1 2">
    <name type="scientific">Saprolegnia parasitica (strain CBS 223.65)</name>
    <dbReference type="NCBI Taxonomy" id="695850"/>
    <lineage>
        <taxon>Eukaryota</taxon>
        <taxon>Sar</taxon>
        <taxon>Stramenopiles</taxon>
        <taxon>Oomycota</taxon>
        <taxon>Saprolegniomycetes</taxon>
        <taxon>Saprolegniales</taxon>
        <taxon>Saprolegniaceae</taxon>
        <taxon>Saprolegnia</taxon>
    </lineage>
</organism>
<accession>A0A067D812</accession>
<dbReference type="KEGG" id="spar:SPRG_00852"/>
<reference evidence="1 2" key="1">
    <citation type="journal article" date="2013" name="PLoS Genet.">
        <title>Distinctive expansion of potential virulence genes in the genome of the oomycete fish pathogen Saprolegnia parasitica.</title>
        <authorList>
            <person name="Jiang R.H."/>
            <person name="de Bruijn I."/>
            <person name="Haas B.J."/>
            <person name="Belmonte R."/>
            <person name="Lobach L."/>
            <person name="Christie J."/>
            <person name="van den Ackerveken G."/>
            <person name="Bottin A."/>
            <person name="Bulone V."/>
            <person name="Diaz-Moreno S.M."/>
            <person name="Dumas B."/>
            <person name="Fan L."/>
            <person name="Gaulin E."/>
            <person name="Govers F."/>
            <person name="Grenville-Briggs L.J."/>
            <person name="Horner N.R."/>
            <person name="Levin J.Z."/>
            <person name="Mammella M."/>
            <person name="Meijer H.J."/>
            <person name="Morris P."/>
            <person name="Nusbaum C."/>
            <person name="Oome S."/>
            <person name="Phillips A.J."/>
            <person name="van Rooyen D."/>
            <person name="Rzeszutek E."/>
            <person name="Saraiva M."/>
            <person name="Secombes C.J."/>
            <person name="Seidl M.F."/>
            <person name="Snel B."/>
            <person name="Stassen J.H."/>
            <person name="Sykes S."/>
            <person name="Tripathy S."/>
            <person name="van den Berg H."/>
            <person name="Vega-Arreguin J.C."/>
            <person name="Wawra S."/>
            <person name="Young S.K."/>
            <person name="Zeng Q."/>
            <person name="Dieguez-Uribeondo J."/>
            <person name="Russ C."/>
            <person name="Tyler B.M."/>
            <person name="van West P."/>
        </authorList>
    </citation>
    <scope>NUCLEOTIDE SEQUENCE [LARGE SCALE GENOMIC DNA]</scope>
    <source>
        <strain evidence="1 2">CBS 223.65</strain>
    </source>
</reference>
<dbReference type="RefSeq" id="XP_012194458.1">
    <property type="nucleotide sequence ID" value="XM_012339068.1"/>
</dbReference>
<dbReference type="EMBL" id="KK583190">
    <property type="protein sequence ID" value="KDO34791.1"/>
    <property type="molecule type" value="Genomic_DNA"/>
</dbReference>
<dbReference type="GeneID" id="24123479"/>
<dbReference type="VEuPathDB" id="FungiDB:SPRG_00852"/>
<gene>
    <name evidence="1" type="ORF">SPRG_00852</name>
</gene>
<keyword evidence="2" id="KW-1185">Reference proteome</keyword>